<feature type="domain" description="Peptidase S8/S53" evidence="1">
    <location>
        <begin position="284"/>
        <end position="636"/>
    </location>
</feature>
<dbReference type="RefSeq" id="WP_051578471.1">
    <property type="nucleotide sequence ID" value="NZ_AP022567.1"/>
</dbReference>
<protein>
    <recommendedName>
        <fullName evidence="1">Peptidase S8/S53 domain-containing protein</fullName>
    </recommendedName>
</protein>
<dbReference type="InterPro" id="IPR000209">
    <property type="entry name" value="Peptidase_S8/S53_dom"/>
</dbReference>
<accession>A0ABM7HW59</accession>
<dbReference type="CDD" id="cd04847">
    <property type="entry name" value="Peptidases_S8_Subtilisin_like_2"/>
    <property type="match status" value="1"/>
</dbReference>
<evidence type="ECO:0000259" key="1">
    <source>
        <dbReference type="Pfam" id="PF00082"/>
    </source>
</evidence>
<sequence>MANGRDHLSHFLVVDRVANEDFHRRGGGNPKVRPVEDRAGHGLGRLSELESAFSSSDEARAELLTEEELQALGTIVTLEGADPAFPLKVESLQQFTRHRKTPRRPKWLLLSVLSADPNGGLPERAMVWVADAYRAEFIGLFEKYLSDTGSGKPKNNELVANIARIRATVLLDLWQSDGEPPMKSSVWWEVWLHRTGTGPDLLLRFVLLHGLKASPRIMHLKDRDVMWIEASWDQLQILPFTDVPVAELRRPEFIDTVEDLKAGEQAEYADDLADRLEPAEAHQPAVCHLDTGVARTHVLLAKSLAAEDLQTVIGTSGFDAEGHGTAMAGIALFGQDLDQRLIGADPVVLRHRLESVRIMPTRSEPKNDPLAFGDVTAQAVSMAESTSARRRVFCLPVTVDGDTSETPGQPTLWSATVDALAVGSDVVRDGEALQLLAPPDGEAARLILVSTGNVNCFVTDHLNESDTSPVQDPAQAWNALTVGAYTEMADPPTDPAYTGWNAVAASGELSPHSRTSLHFGATPWPIKPDIVMEGGNVLHDGGSGFEPSHPALSVRTTGHVNDQALSSANATSAATAQASRLAVLAMATYPAYWPETVRALLVHAAEWTPAMRQALAAAARQGLKQQQAMLRRYGWGVPTEDRVLYSSDQAVTLVIQDKFVPFEGDDFKVPVFRLHQLPWPNEVLEEIGDTRIDLRVTLSYFIEPTASRRGWRQRYKYPSHSLRFELQDPLESDEQFVQRVNRDSSAEEGGGGRAPSQVRWVVGPNQRNLGSLHQDIWQTSGIELAQAGKLAVYPVGGWWKYSRAKDRVDKEVRYALVVSLRTPESGIDLYTPIANLLRVPIAVPME</sequence>
<dbReference type="EMBL" id="AP022567">
    <property type="protein sequence ID" value="BBX34843.1"/>
    <property type="molecule type" value="Genomic_DNA"/>
</dbReference>
<gene>
    <name evidence="2" type="ORF">MMAGJ_41250</name>
</gene>
<dbReference type="SUPFAM" id="SSF52743">
    <property type="entry name" value="Subtilisin-like"/>
    <property type="match status" value="1"/>
</dbReference>
<dbReference type="InterPro" id="IPR036852">
    <property type="entry name" value="Peptidase_S8/S53_dom_sf"/>
</dbReference>
<dbReference type="Pfam" id="PF00082">
    <property type="entry name" value="Peptidase_S8"/>
    <property type="match status" value="1"/>
</dbReference>
<proteinExistence type="predicted"/>
<evidence type="ECO:0000313" key="2">
    <source>
        <dbReference type="EMBL" id="BBX34843.1"/>
    </source>
</evidence>
<dbReference type="InterPro" id="IPR034074">
    <property type="entry name" value="Y4bN_pept_dom"/>
</dbReference>
<organism evidence="2 3">
    <name type="scientific">Mycolicibacterium mageritense</name>
    <name type="common">Mycobacterium mageritense</name>
    <dbReference type="NCBI Taxonomy" id="53462"/>
    <lineage>
        <taxon>Bacteria</taxon>
        <taxon>Bacillati</taxon>
        <taxon>Actinomycetota</taxon>
        <taxon>Actinomycetes</taxon>
        <taxon>Mycobacteriales</taxon>
        <taxon>Mycobacteriaceae</taxon>
        <taxon>Mycolicibacterium</taxon>
    </lineage>
</organism>
<dbReference type="Gene3D" id="3.40.50.200">
    <property type="entry name" value="Peptidase S8/S53 domain"/>
    <property type="match status" value="1"/>
</dbReference>
<reference evidence="2 3" key="1">
    <citation type="journal article" date="2019" name="Emerg. Microbes Infect.">
        <title>Comprehensive subspecies identification of 175 nontuberculous mycobacteria species based on 7547 genomic profiles.</title>
        <authorList>
            <person name="Matsumoto Y."/>
            <person name="Kinjo T."/>
            <person name="Motooka D."/>
            <person name="Nabeya D."/>
            <person name="Jung N."/>
            <person name="Uechi K."/>
            <person name="Horii T."/>
            <person name="Iida T."/>
            <person name="Fujita J."/>
            <person name="Nakamura S."/>
        </authorList>
    </citation>
    <scope>NUCLEOTIDE SEQUENCE [LARGE SCALE GENOMIC DNA]</scope>
    <source>
        <strain evidence="2 3">JCM 12375</strain>
    </source>
</reference>
<dbReference type="Proteomes" id="UP000465622">
    <property type="component" value="Chromosome"/>
</dbReference>
<name>A0ABM7HW59_MYCME</name>
<keyword evidence="3" id="KW-1185">Reference proteome</keyword>
<evidence type="ECO:0000313" key="3">
    <source>
        <dbReference type="Proteomes" id="UP000465622"/>
    </source>
</evidence>